<keyword evidence="1" id="KW-0732">Signal</keyword>
<organism evidence="2 3">
    <name type="scientific">Musa balbisiana</name>
    <name type="common">Banana</name>
    <dbReference type="NCBI Taxonomy" id="52838"/>
    <lineage>
        <taxon>Eukaryota</taxon>
        <taxon>Viridiplantae</taxon>
        <taxon>Streptophyta</taxon>
        <taxon>Embryophyta</taxon>
        <taxon>Tracheophyta</taxon>
        <taxon>Spermatophyta</taxon>
        <taxon>Magnoliopsida</taxon>
        <taxon>Liliopsida</taxon>
        <taxon>Zingiberales</taxon>
        <taxon>Musaceae</taxon>
        <taxon>Musa</taxon>
    </lineage>
</organism>
<proteinExistence type="predicted"/>
<reference evidence="2 3" key="1">
    <citation type="journal article" date="2019" name="Nat. Plants">
        <title>Genome sequencing of Musa balbisiana reveals subgenome evolution and function divergence in polyploid bananas.</title>
        <authorList>
            <person name="Yao X."/>
        </authorList>
    </citation>
    <scope>NUCLEOTIDE SEQUENCE [LARGE SCALE GENOMIC DNA]</scope>
    <source>
        <strain evidence="3">cv. DH-PKW</strain>
        <tissue evidence="2">Leaves</tissue>
    </source>
</reference>
<comment type="caution">
    <text evidence="2">The sequence shown here is derived from an EMBL/GenBank/DDBJ whole genome shotgun (WGS) entry which is preliminary data.</text>
</comment>
<keyword evidence="3" id="KW-1185">Reference proteome</keyword>
<dbReference type="AlphaFoldDB" id="A0A4S8JDU2"/>
<feature type="chain" id="PRO_5020598290" description="Bowman-Birk serine protease inhibitors family domain-containing protein" evidence="1">
    <location>
        <begin position="23"/>
        <end position="82"/>
    </location>
</feature>
<sequence>MAVSRAAATVAVVLIAALLVAASTERAKAAGDDPQVCYCPCMQDQCMTIGAATKEECARACDAGCREGGLPGQPNRFEFCGF</sequence>
<dbReference type="Proteomes" id="UP000317650">
    <property type="component" value="Chromosome 7"/>
</dbReference>
<evidence type="ECO:0008006" key="4">
    <source>
        <dbReference type="Google" id="ProtNLM"/>
    </source>
</evidence>
<gene>
    <name evidence="2" type="ORF">C4D60_Mb07t08360</name>
</gene>
<evidence type="ECO:0000313" key="2">
    <source>
        <dbReference type="EMBL" id="THU60033.1"/>
    </source>
</evidence>
<dbReference type="EMBL" id="PYDT01000005">
    <property type="protein sequence ID" value="THU60033.1"/>
    <property type="molecule type" value="Genomic_DNA"/>
</dbReference>
<protein>
    <recommendedName>
        <fullName evidence="4">Bowman-Birk serine protease inhibitors family domain-containing protein</fullName>
    </recommendedName>
</protein>
<accession>A0A4S8JDU2</accession>
<feature type="signal peptide" evidence="1">
    <location>
        <begin position="1"/>
        <end position="22"/>
    </location>
</feature>
<evidence type="ECO:0000256" key="1">
    <source>
        <dbReference type="SAM" id="SignalP"/>
    </source>
</evidence>
<evidence type="ECO:0000313" key="3">
    <source>
        <dbReference type="Proteomes" id="UP000317650"/>
    </source>
</evidence>
<name>A0A4S8JDU2_MUSBA</name>